<sequence>MPDISQILKETMDQARAMHDAISDTDQANKDTKELLGNILKTAPTPANANSGTQAQPIKGANGLTKPAGDTAGVPLPNTGHVSAQDAPVLREKCAFENSALITAPEYQWTVHIVGYTMAKTAVESGEWFAFADGEQEKKAKQEYLKATMGHLKDMYPLFAPSFDAVLEVLEKLRSETIAQAAAERDPAAAYAAYLASLPDRIAALKDTTSELSSKDIAGSNLHSRVIERMVKSIPKYLNIRDQHSKVKSSLVERVEFEAKRVYRWQF</sequence>
<evidence type="ECO:0000313" key="2">
    <source>
        <dbReference type="Proteomes" id="UP001241377"/>
    </source>
</evidence>
<name>A0ACC2VIF0_9TREE</name>
<proteinExistence type="predicted"/>
<dbReference type="Proteomes" id="UP001241377">
    <property type="component" value="Unassembled WGS sequence"/>
</dbReference>
<gene>
    <name evidence="1" type="ORF">QFC19_006208</name>
</gene>
<protein>
    <submittedName>
        <fullName evidence="1">Uncharacterized protein</fullName>
    </submittedName>
</protein>
<reference evidence="1" key="1">
    <citation type="submission" date="2023-04" db="EMBL/GenBank/DDBJ databases">
        <title>Draft Genome sequencing of Naganishia species isolated from polar environments using Oxford Nanopore Technology.</title>
        <authorList>
            <person name="Leo P."/>
            <person name="Venkateswaran K."/>
        </authorList>
    </citation>
    <scope>NUCLEOTIDE SEQUENCE</scope>
    <source>
        <strain evidence="1">MNA-CCFEE 5261</strain>
    </source>
</reference>
<dbReference type="EMBL" id="JASBWR010000073">
    <property type="protein sequence ID" value="KAJ9098870.1"/>
    <property type="molecule type" value="Genomic_DNA"/>
</dbReference>
<keyword evidence="2" id="KW-1185">Reference proteome</keyword>
<organism evidence="1 2">
    <name type="scientific">Naganishia cerealis</name>
    <dbReference type="NCBI Taxonomy" id="610337"/>
    <lineage>
        <taxon>Eukaryota</taxon>
        <taxon>Fungi</taxon>
        <taxon>Dikarya</taxon>
        <taxon>Basidiomycota</taxon>
        <taxon>Agaricomycotina</taxon>
        <taxon>Tremellomycetes</taxon>
        <taxon>Filobasidiales</taxon>
        <taxon>Filobasidiaceae</taxon>
        <taxon>Naganishia</taxon>
    </lineage>
</organism>
<comment type="caution">
    <text evidence="1">The sequence shown here is derived from an EMBL/GenBank/DDBJ whole genome shotgun (WGS) entry which is preliminary data.</text>
</comment>
<evidence type="ECO:0000313" key="1">
    <source>
        <dbReference type="EMBL" id="KAJ9098870.1"/>
    </source>
</evidence>
<accession>A0ACC2VIF0</accession>